<dbReference type="AlphaFoldDB" id="A0A1W1HI11"/>
<dbReference type="Proteomes" id="UP000191931">
    <property type="component" value="Unassembled WGS sequence"/>
</dbReference>
<feature type="compositionally biased region" description="Basic and acidic residues" evidence="1">
    <location>
        <begin position="22"/>
        <end position="31"/>
    </location>
</feature>
<protein>
    <submittedName>
        <fullName evidence="2">Uncharacterized protein</fullName>
    </submittedName>
</protein>
<feature type="compositionally biased region" description="Basic and acidic residues" evidence="1">
    <location>
        <begin position="1"/>
        <end position="12"/>
    </location>
</feature>
<keyword evidence="3" id="KW-1185">Reference proteome</keyword>
<organism evidence="2 3">
    <name type="scientific">Desulfamplus magnetovallimortis</name>
    <dbReference type="NCBI Taxonomy" id="1246637"/>
    <lineage>
        <taxon>Bacteria</taxon>
        <taxon>Pseudomonadati</taxon>
        <taxon>Thermodesulfobacteriota</taxon>
        <taxon>Desulfobacteria</taxon>
        <taxon>Desulfobacterales</taxon>
        <taxon>Desulfobacteraceae</taxon>
        <taxon>Desulfamplus</taxon>
    </lineage>
</organism>
<sequence>MSIKWKFWEKDSGTPTSSSKNNIDKLQKPKDLPDRVGRHMVVKLELDPDWVWSLKCVFRKQADKPGWFDIKIFDPRELEATGSKLLSYSSLDAHPEIILYQGTYLDKSDQVTLTKREGDTRKHAA</sequence>
<accession>A0A1W1HI11</accession>
<reference evidence="2 3" key="1">
    <citation type="submission" date="2017-03" db="EMBL/GenBank/DDBJ databases">
        <authorList>
            <person name="Afonso C.L."/>
            <person name="Miller P.J."/>
            <person name="Scott M.A."/>
            <person name="Spackman E."/>
            <person name="Goraichik I."/>
            <person name="Dimitrov K.M."/>
            <person name="Suarez D.L."/>
            <person name="Swayne D.E."/>
        </authorList>
    </citation>
    <scope>NUCLEOTIDE SEQUENCE [LARGE SCALE GENOMIC DNA]</scope>
    <source>
        <strain evidence="2">PRJEB14757</strain>
    </source>
</reference>
<gene>
    <name evidence="2" type="ORF">MTBBW1_550005</name>
</gene>
<dbReference type="RefSeq" id="WP_080801453.1">
    <property type="nucleotide sequence ID" value="NZ_LT828542.1"/>
</dbReference>
<dbReference type="EMBL" id="FWEV01000298">
    <property type="protein sequence ID" value="SLM32055.1"/>
    <property type="molecule type" value="Genomic_DNA"/>
</dbReference>
<evidence type="ECO:0000256" key="1">
    <source>
        <dbReference type="SAM" id="MobiDB-lite"/>
    </source>
</evidence>
<evidence type="ECO:0000313" key="3">
    <source>
        <dbReference type="Proteomes" id="UP000191931"/>
    </source>
</evidence>
<dbReference type="OrthoDB" id="5420768at2"/>
<feature type="region of interest" description="Disordered" evidence="1">
    <location>
        <begin position="1"/>
        <end position="31"/>
    </location>
</feature>
<proteinExistence type="predicted"/>
<evidence type="ECO:0000313" key="2">
    <source>
        <dbReference type="EMBL" id="SLM32055.1"/>
    </source>
</evidence>
<name>A0A1W1HI11_9BACT</name>